<protein>
    <recommendedName>
        <fullName evidence="3">Tetratricopeptide repeat-containing protein</fullName>
    </recommendedName>
</protein>
<gene>
    <name evidence="1" type="ORF">SAMN05216215_10207</name>
</gene>
<proteinExistence type="predicted"/>
<evidence type="ECO:0008006" key="3">
    <source>
        <dbReference type="Google" id="ProtNLM"/>
    </source>
</evidence>
<dbReference type="STRING" id="418495.SAMN05216215_10207"/>
<dbReference type="InterPro" id="IPR011990">
    <property type="entry name" value="TPR-like_helical_dom_sf"/>
</dbReference>
<dbReference type="SUPFAM" id="SSF48452">
    <property type="entry name" value="TPR-like"/>
    <property type="match status" value="1"/>
</dbReference>
<dbReference type="AlphaFoldDB" id="A0A1H3H585"/>
<dbReference type="Gene3D" id="1.25.40.10">
    <property type="entry name" value="Tetratricopeptide repeat domain"/>
    <property type="match status" value="1"/>
</dbReference>
<evidence type="ECO:0000313" key="2">
    <source>
        <dbReference type="Proteomes" id="UP000199529"/>
    </source>
</evidence>
<organism evidence="1 2">
    <name type="scientific">Saccharopolyspora shandongensis</name>
    <dbReference type="NCBI Taxonomy" id="418495"/>
    <lineage>
        <taxon>Bacteria</taxon>
        <taxon>Bacillati</taxon>
        <taxon>Actinomycetota</taxon>
        <taxon>Actinomycetes</taxon>
        <taxon>Pseudonocardiales</taxon>
        <taxon>Pseudonocardiaceae</taxon>
        <taxon>Saccharopolyspora</taxon>
    </lineage>
</organism>
<name>A0A1H3H585_9PSEU</name>
<evidence type="ECO:0000313" key="1">
    <source>
        <dbReference type="EMBL" id="SDY10567.1"/>
    </source>
</evidence>
<dbReference type="Proteomes" id="UP000199529">
    <property type="component" value="Unassembled WGS sequence"/>
</dbReference>
<sequence>MTVQLIAQKAKALARMGRRDEMLDTLERGRVVLDGMPYPDNIENHFMVDPSKYDFYAMDCYRQIGENRLARELSDEVIRASTDFHGNERWPMRIAEAQVTLGIVAAREGNLDEAVGYGRRALSGDRKSLPSLAMHSRDLSQVLTERYADEPETEAYLEQLQSIQSQ</sequence>
<keyword evidence="2" id="KW-1185">Reference proteome</keyword>
<dbReference type="EMBL" id="FNOK01000020">
    <property type="protein sequence ID" value="SDY10567.1"/>
    <property type="molecule type" value="Genomic_DNA"/>
</dbReference>
<reference evidence="2" key="1">
    <citation type="submission" date="2016-10" db="EMBL/GenBank/DDBJ databases">
        <authorList>
            <person name="Varghese N."/>
            <person name="Submissions S."/>
        </authorList>
    </citation>
    <scope>NUCLEOTIDE SEQUENCE [LARGE SCALE GENOMIC DNA]</scope>
    <source>
        <strain evidence="2">CGMCC 4.3530</strain>
    </source>
</reference>
<accession>A0A1H3H585</accession>